<organism evidence="3">
    <name type="scientific">Chlorella variabilis</name>
    <name type="common">Green alga</name>
    <dbReference type="NCBI Taxonomy" id="554065"/>
    <lineage>
        <taxon>Eukaryota</taxon>
        <taxon>Viridiplantae</taxon>
        <taxon>Chlorophyta</taxon>
        <taxon>core chlorophytes</taxon>
        <taxon>Trebouxiophyceae</taxon>
        <taxon>Chlorellales</taxon>
        <taxon>Chlorellaceae</taxon>
        <taxon>Chlorella clade</taxon>
        <taxon>Chlorella</taxon>
    </lineage>
</organism>
<dbReference type="EMBL" id="GL433844">
    <property type="protein sequence ID" value="EFN55501.1"/>
    <property type="molecule type" value="Genomic_DNA"/>
</dbReference>
<feature type="region of interest" description="Disordered" evidence="1">
    <location>
        <begin position="1"/>
        <end position="38"/>
    </location>
</feature>
<protein>
    <submittedName>
        <fullName evidence="2">Expressed protein</fullName>
    </submittedName>
</protein>
<dbReference type="KEGG" id="cvr:CHLNCDRAFT_133897"/>
<reference evidence="2 3" key="1">
    <citation type="journal article" date="2010" name="Plant Cell">
        <title>The Chlorella variabilis NC64A genome reveals adaptation to photosymbiosis, coevolution with viruses, and cryptic sex.</title>
        <authorList>
            <person name="Blanc G."/>
            <person name="Duncan G."/>
            <person name="Agarkova I."/>
            <person name="Borodovsky M."/>
            <person name="Gurnon J."/>
            <person name="Kuo A."/>
            <person name="Lindquist E."/>
            <person name="Lucas S."/>
            <person name="Pangilinan J."/>
            <person name="Polle J."/>
            <person name="Salamov A."/>
            <person name="Terry A."/>
            <person name="Yamada T."/>
            <person name="Dunigan D.D."/>
            <person name="Grigoriev I.V."/>
            <person name="Claverie J.M."/>
            <person name="Van Etten J.L."/>
        </authorList>
    </citation>
    <scope>NUCLEOTIDE SEQUENCE [LARGE SCALE GENOMIC DNA]</scope>
    <source>
        <strain evidence="2 3">NC64A</strain>
    </source>
</reference>
<dbReference type="InParanoid" id="E1ZEI9"/>
<feature type="compositionally biased region" description="Polar residues" evidence="1">
    <location>
        <begin position="22"/>
        <end position="33"/>
    </location>
</feature>
<evidence type="ECO:0000313" key="3">
    <source>
        <dbReference type="Proteomes" id="UP000008141"/>
    </source>
</evidence>
<keyword evidence="3" id="KW-1185">Reference proteome</keyword>
<dbReference type="GeneID" id="17355115"/>
<evidence type="ECO:0000256" key="1">
    <source>
        <dbReference type="SAM" id="MobiDB-lite"/>
    </source>
</evidence>
<name>E1ZEI9_CHLVA</name>
<evidence type="ECO:0000313" key="2">
    <source>
        <dbReference type="EMBL" id="EFN55501.1"/>
    </source>
</evidence>
<accession>E1ZEI9</accession>
<proteinExistence type="predicted"/>
<dbReference type="Proteomes" id="UP000008141">
    <property type="component" value="Unassembled WGS sequence"/>
</dbReference>
<dbReference type="RefSeq" id="XP_005847603.1">
    <property type="nucleotide sequence ID" value="XM_005847541.1"/>
</dbReference>
<gene>
    <name evidence="2" type="ORF">CHLNCDRAFT_133897</name>
</gene>
<dbReference type="AlphaFoldDB" id="E1ZEI9"/>
<sequence length="107" mass="12097">MSGHAGAAPPSPSSDGSHKDSAGSSAFKSQSGHSIPDVHDMTLLEESRAMIAKQKAQWAEETEGWTWYTWLSFYIPFFGWIRTYQWRNWYLGERRARQLGTGCMHAS</sequence>